<dbReference type="PRINTS" id="PR00072">
    <property type="entry name" value="MALOXRDTASE"/>
</dbReference>
<dbReference type="FunFam" id="3.40.50.10380:FF:000001">
    <property type="entry name" value="NAD-dependent malic enzyme"/>
    <property type="match status" value="1"/>
</dbReference>
<dbReference type="Gene3D" id="3.40.50.10380">
    <property type="entry name" value="Malic enzyme, N-terminal domain"/>
    <property type="match status" value="1"/>
</dbReference>
<evidence type="ECO:0000313" key="13">
    <source>
        <dbReference type="EMBL" id="ABX10596.1"/>
    </source>
</evidence>
<feature type="binding site" evidence="7">
    <location>
        <position position="468"/>
    </location>
    <ligand>
        <name>(S)-malate</name>
        <dbReference type="ChEBI" id="CHEBI:15589"/>
    </ligand>
</feature>
<dbReference type="EC" id="1.1.1.38" evidence="13"/>
<dbReference type="Pfam" id="PF03949">
    <property type="entry name" value="Malic_M"/>
    <property type="match status" value="1"/>
</dbReference>
<dbReference type="GO" id="GO:0016616">
    <property type="term" value="F:oxidoreductase activity, acting on the CH-OH group of donors, NAD or NADP as acceptor"/>
    <property type="evidence" value="ECO:0007669"/>
    <property type="project" value="InterPro"/>
</dbReference>
<dbReference type="Pfam" id="PF00390">
    <property type="entry name" value="malic"/>
    <property type="match status" value="1"/>
</dbReference>
<reference evidence="13" key="1">
    <citation type="journal article" date="2007" name="ISME J.">
        <title>Fosmids of novel marine Planctomycetes from the Namibian and Oregon coast upwelling systems and their cross-comparison with planctomycete genomes.</title>
        <authorList>
            <person name="Woebken D."/>
            <person name="Teeling H."/>
            <person name="Wecker P."/>
            <person name="Dumitriu A."/>
            <person name="Kostadinov I."/>
            <person name="DeLong E.F."/>
            <person name="Amann R."/>
            <person name="Gloeckner F.O."/>
        </authorList>
    </citation>
    <scope>NUCLEOTIDE SEQUENCE</scope>
</reference>
<dbReference type="SUPFAM" id="SSF53223">
    <property type="entry name" value="Aminoacid dehydrogenase-like, N-terminal domain"/>
    <property type="match status" value="1"/>
</dbReference>
<evidence type="ECO:0000259" key="12">
    <source>
        <dbReference type="SMART" id="SM01274"/>
    </source>
</evidence>
<dbReference type="InterPro" id="IPR037062">
    <property type="entry name" value="Malic_N_dom_sf"/>
</dbReference>
<feature type="binding site" evidence="8">
    <location>
        <position position="275"/>
    </location>
    <ligand>
        <name>a divalent metal cation</name>
        <dbReference type="ChEBI" id="CHEBI:60240"/>
    </ligand>
</feature>
<evidence type="ECO:0000256" key="9">
    <source>
        <dbReference type="RuleBase" id="RU003427"/>
    </source>
</evidence>
<evidence type="ECO:0000256" key="3">
    <source>
        <dbReference type="ARBA" id="ARBA00022723"/>
    </source>
</evidence>
<dbReference type="InterPro" id="IPR046346">
    <property type="entry name" value="Aminoacid_DH-like_N_sf"/>
</dbReference>
<evidence type="ECO:0000256" key="7">
    <source>
        <dbReference type="PIRSR" id="PIRSR000106-2"/>
    </source>
</evidence>
<feature type="active site" description="Proton acceptor" evidence="6">
    <location>
        <position position="180"/>
    </location>
</feature>
<feature type="domain" description="Malic enzyme NAD-binding" evidence="11">
    <location>
        <begin position="276"/>
        <end position="537"/>
    </location>
</feature>
<feature type="active site" description="Proton donor" evidence="6">
    <location>
        <position position="110"/>
    </location>
</feature>
<dbReference type="GO" id="GO:0051287">
    <property type="term" value="F:NAD binding"/>
    <property type="evidence" value="ECO:0007669"/>
    <property type="project" value="InterPro"/>
</dbReference>
<dbReference type="AlphaFoldDB" id="A9LGS5"/>
<dbReference type="GO" id="GO:0005829">
    <property type="term" value="C:cytosol"/>
    <property type="evidence" value="ECO:0007669"/>
    <property type="project" value="TreeGrafter"/>
</dbReference>
<dbReference type="GO" id="GO:0004470">
    <property type="term" value="F:malic enzyme activity"/>
    <property type="evidence" value="ECO:0007669"/>
    <property type="project" value="InterPro"/>
</dbReference>
<dbReference type="SUPFAM" id="SSF51735">
    <property type="entry name" value="NAD(P)-binding Rossmann-fold domains"/>
    <property type="match status" value="1"/>
</dbReference>
<dbReference type="SMART" id="SM00919">
    <property type="entry name" value="Malic_M"/>
    <property type="match status" value="1"/>
</dbReference>
<evidence type="ECO:0000256" key="4">
    <source>
        <dbReference type="ARBA" id="ARBA00023002"/>
    </source>
</evidence>
<feature type="domain" description="Malic enzyme N-terminal" evidence="12">
    <location>
        <begin position="87"/>
        <end position="266"/>
    </location>
</feature>
<dbReference type="InterPro" id="IPR036291">
    <property type="entry name" value="NAD(P)-bd_dom_sf"/>
</dbReference>
<dbReference type="PANTHER" id="PTHR23406">
    <property type="entry name" value="MALIC ENZYME-RELATED"/>
    <property type="match status" value="1"/>
</dbReference>
<dbReference type="CDD" id="cd05312">
    <property type="entry name" value="NAD_bind_1_malic_enz"/>
    <property type="match status" value="1"/>
</dbReference>
<feature type="binding site" evidence="7">
    <location>
        <position position="424"/>
    </location>
    <ligand>
        <name>(S)-malate</name>
        <dbReference type="ChEBI" id="CHEBI:15589"/>
    </ligand>
</feature>
<comment type="cofactor">
    <cofactor evidence="8">
        <name>Mg(2+)</name>
        <dbReference type="ChEBI" id="CHEBI:18420"/>
    </cofactor>
    <cofactor evidence="8">
        <name>Mn(2+)</name>
        <dbReference type="ChEBI" id="CHEBI:29035"/>
    </cofactor>
    <text evidence="8">Divalent metal cations. Prefers magnesium or manganese.</text>
</comment>
<dbReference type="EMBL" id="EF591885">
    <property type="protein sequence ID" value="ABX10596.1"/>
    <property type="molecule type" value="Genomic_DNA"/>
</dbReference>
<dbReference type="InterPro" id="IPR012302">
    <property type="entry name" value="Malic_NAD-bd"/>
</dbReference>
<dbReference type="PROSITE" id="PS00331">
    <property type="entry name" value="MALIC_ENZYMES"/>
    <property type="match status" value="1"/>
</dbReference>
<dbReference type="SMART" id="SM01274">
    <property type="entry name" value="malic"/>
    <property type="match status" value="1"/>
</dbReference>
<feature type="binding site" evidence="8">
    <location>
        <position position="252"/>
    </location>
    <ligand>
        <name>a divalent metal cation</name>
        <dbReference type="ChEBI" id="CHEBI:60240"/>
    </ligand>
</feature>
<dbReference type="InterPro" id="IPR015884">
    <property type="entry name" value="Malic_enzyme_CS"/>
</dbReference>
<feature type="compositionally biased region" description="Polar residues" evidence="10">
    <location>
        <begin position="1"/>
        <end position="16"/>
    </location>
</feature>
<evidence type="ECO:0000259" key="11">
    <source>
        <dbReference type="SMART" id="SM00919"/>
    </source>
</evidence>
<evidence type="ECO:0000256" key="2">
    <source>
        <dbReference type="ARBA" id="ARBA00008785"/>
    </source>
</evidence>
<evidence type="ECO:0000256" key="6">
    <source>
        <dbReference type="PIRSR" id="PIRSR000106-1"/>
    </source>
</evidence>
<dbReference type="GO" id="GO:0006108">
    <property type="term" value="P:malate metabolic process"/>
    <property type="evidence" value="ECO:0007669"/>
    <property type="project" value="TreeGrafter"/>
</dbReference>
<evidence type="ECO:0000256" key="5">
    <source>
        <dbReference type="ARBA" id="ARBA00023027"/>
    </source>
</evidence>
<organism evidence="13">
    <name type="scientific">uncultured planctomycete 6N14</name>
    <dbReference type="NCBI Taxonomy" id="455069"/>
    <lineage>
        <taxon>Bacteria</taxon>
        <taxon>Pseudomonadati</taxon>
        <taxon>Planctomycetota</taxon>
        <taxon>Planctomycetia</taxon>
        <taxon>Planctomycetales</taxon>
        <taxon>environmental samples</taxon>
    </lineage>
</organism>
<dbReference type="InterPro" id="IPR012301">
    <property type="entry name" value="Malic_N_dom"/>
</dbReference>
<evidence type="ECO:0000256" key="8">
    <source>
        <dbReference type="PIRSR" id="PIRSR000106-3"/>
    </source>
</evidence>
<dbReference type="PANTHER" id="PTHR23406:SF34">
    <property type="entry name" value="NAD-DEPENDENT MALIC ENZYME, MITOCHONDRIAL"/>
    <property type="match status" value="1"/>
</dbReference>
<dbReference type="InterPro" id="IPR001891">
    <property type="entry name" value="Malic_OxRdtase"/>
</dbReference>
<gene>
    <name evidence="13" type="primary">sfcA</name>
    <name evidence="13" type="ORF">6N14_3</name>
</gene>
<proteinExistence type="inferred from homology"/>
<feature type="binding site" evidence="8">
    <location>
        <position position="251"/>
    </location>
    <ligand>
        <name>a divalent metal cation</name>
        <dbReference type="ChEBI" id="CHEBI:60240"/>
    </ligand>
</feature>
<dbReference type="Gene3D" id="3.40.50.720">
    <property type="entry name" value="NAD(P)-binding Rossmann-like Domain"/>
    <property type="match status" value="1"/>
</dbReference>
<dbReference type="NCBIfam" id="NF010052">
    <property type="entry name" value="PRK13529.1"/>
    <property type="match status" value="1"/>
</dbReference>
<feature type="binding site" evidence="7">
    <location>
        <position position="162"/>
    </location>
    <ligand>
        <name>(S)-malate</name>
        <dbReference type="ChEBI" id="CHEBI:15589"/>
    </ligand>
</feature>
<name>A9LGS5_9BACT</name>
<keyword evidence="3 8" id="KW-0479">Metal-binding</keyword>
<evidence type="ECO:0000256" key="1">
    <source>
        <dbReference type="ARBA" id="ARBA00001936"/>
    </source>
</evidence>
<keyword evidence="5" id="KW-0520">NAD</keyword>
<keyword evidence="4 13" id="KW-0560">Oxidoreductase</keyword>
<dbReference type="GO" id="GO:0046872">
    <property type="term" value="F:metal ion binding"/>
    <property type="evidence" value="ECO:0007669"/>
    <property type="project" value="UniProtKB-KW"/>
</dbReference>
<accession>A9LGS5</accession>
<dbReference type="PIRSF" id="PIRSF000106">
    <property type="entry name" value="ME"/>
    <property type="match status" value="1"/>
</dbReference>
<protein>
    <submittedName>
        <fullName evidence="13">NAD-dependent malic enzyme</fullName>
        <ecNumber evidence="13">1.1.1.38</ecNumber>
    </submittedName>
</protein>
<comment type="similarity">
    <text evidence="2 9">Belongs to the malic enzymes family.</text>
</comment>
<evidence type="ECO:0000256" key="10">
    <source>
        <dbReference type="SAM" id="MobiDB-lite"/>
    </source>
</evidence>
<feature type="region of interest" description="Disordered" evidence="10">
    <location>
        <begin position="1"/>
        <end position="24"/>
    </location>
</feature>
<comment type="cofactor">
    <cofactor evidence="1">
        <name>Mn(2+)</name>
        <dbReference type="ChEBI" id="CHEBI:29035"/>
    </cofactor>
</comment>
<sequence length="564" mass="62197">MDMSRQSSSTQASHRPTLNGKRGVQLIEDPLLNRGTAFTESQRRDFGLRGLLPPHVETLEAQSERAYEAYKEQQSDLDKHVFLRQLQDENETLYYCLLSLHVSEMMPIVYTPVVGLACQRFSHIYRRPRGLFLSYPDRDSLQEIMANAPDQVDIIVVTDGERILGLGDQGAGGMGIPIGKLSLYSLCGGIHPRRTLPVMLDLGTDNQDLLSDSQYIGWRHERIKGDQYDAFIAEFVKAIKVRYPRVLLQWEDFASSDAERLLESYRNELCTFNDDIQGTAAVTTGAILAAVAATKTRLEEQRFVMLGTGSAGTGITHQLLRTMVASGMDELAARKCFYLIDRGGLLHDGRKDIKEIHQPFSHAMSDLQDWTCEGKQKISLADVVHNAKPTVMIGATGQAGVFSESVVREMALHTEVPVIFPLSNPTSRAEARPADIIEWTQGRAIVATGSPFGPVVRDGDTHVISQCNNSYVFPAIGLAVLAVKAKRVTERMFMAAALALKDASPAVQDPREPLLPPLGKIRDVTRGIALAVSRAAQEDGVAENMGDAELESRIDASMWTPAYC</sequence>